<dbReference type="AlphaFoldDB" id="A0A841J0E8"/>
<feature type="region of interest" description="Disordered" evidence="2">
    <location>
        <begin position="1"/>
        <end position="24"/>
    </location>
</feature>
<evidence type="ECO:0000259" key="3">
    <source>
        <dbReference type="PROSITE" id="PS50887"/>
    </source>
</evidence>
<dbReference type="Pfam" id="PF00990">
    <property type="entry name" value="GGDEF"/>
    <property type="match status" value="1"/>
</dbReference>
<dbReference type="PANTHER" id="PTHR46663:SF4">
    <property type="entry name" value="DIGUANYLATE CYCLASE DGCT-RELATED"/>
    <property type="match status" value="1"/>
</dbReference>
<dbReference type="EMBL" id="JACIJP010000002">
    <property type="protein sequence ID" value="MBB6124174.1"/>
    <property type="molecule type" value="Genomic_DNA"/>
</dbReference>
<sequence>MPMEPHKPENIVPPTMSSAGKSAGEASDIAELQREIAGLHRELRLLRMANAELERVAILDTLTPLHNRRFFLGALNDRILRRTRYQSQAAVLFIDINRMKFINDAYGHAAGDFALVYAAQIIAAQIRSTDVAARIGGDEFALILEEADEVQARLKADQLDELLRESRCAYGDILLPVSASIGVTIIRENDREDAVIERADADMYARKREWHVRTGHAPDQRSDR</sequence>
<evidence type="ECO:0000256" key="2">
    <source>
        <dbReference type="SAM" id="MobiDB-lite"/>
    </source>
</evidence>
<reference evidence="4 5" key="1">
    <citation type="submission" date="2020-08" db="EMBL/GenBank/DDBJ databases">
        <title>Genomic Encyclopedia of Type Strains, Phase IV (KMG-IV): sequencing the most valuable type-strain genomes for metagenomic binning, comparative biology and taxonomic classification.</title>
        <authorList>
            <person name="Goeker M."/>
        </authorList>
    </citation>
    <scope>NUCLEOTIDE SEQUENCE [LARGE SCALE GENOMIC DNA]</scope>
    <source>
        <strain evidence="4 5">DSM 102255</strain>
    </source>
</reference>
<feature type="coiled-coil region" evidence="1">
    <location>
        <begin position="29"/>
        <end position="56"/>
    </location>
</feature>
<evidence type="ECO:0000313" key="4">
    <source>
        <dbReference type="EMBL" id="MBB6124174.1"/>
    </source>
</evidence>
<gene>
    <name evidence="4" type="ORF">FHS92_001903</name>
</gene>
<dbReference type="SUPFAM" id="SSF55073">
    <property type="entry name" value="Nucleotide cyclase"/>
    <property type="match status" value="1"/>
</dbReference>
<protein>
    <submittedName>
        <fullName evidence="4">Diguanylate cyclase (GGDEF)-like protein</fullName>
    </submittedName>
</protein>
<dbReference type="SMART" id="SM00267">
    <property type="entry name" value="GGDEF"/>
    <property type="match status" value="1"/>
</dbReference>
<dbReference type="InterPro" id="IPR000160">
    <property type="entry name" value="GGDEF_dom"/>
</dbReference>
<dbReference type="InterPro" id="IPR043128">
    <property type="entry name" value="Rev_trsase/Diguanyl_cyclase"/>
</dbReference>
<dbReference type="PANTHER" id="PTHR46663">
    <property type="entry name" value="DIGUANYLATE CYCLASE DGCT-RELATED"/>
    <property type="match status" value="1"/>
</dbReference>
<dbReference type="PROSITE" id="PS50887">
    <property type="entry name" value="GGDEF"/>
    <property type="match status" value="1"/>
</dbReference>
<proteinExistence type="predicted"/>
<accession>A0A841J0E8</accession>
<keyword evidence="5" id="KW-1185">Reference proteome</keyword>
<dbReference type="Proteomes" id="UP000552700">
    <property type="component" value="Unassembled WGS sequence"/>
</dbReference>
<organism evidence="4 5">
    <name type="scientific">Sphingobium subterraneum</name>
    <dbReference type="NCBI Taxonomy" id="627688"/>
    <lineage>
        <taxon>Bacteria</taxon>
        <taxon>Pseudomonadati</taxon>
        <taxon>Pseudomonadota</taxon>
        <taxon>Alphaproteobacteria</taxon>
        <taxon>Sphingomonadales</taxon>
        <taxon>Sphingomonadaceae</taxon>
        <taxon>Sphingobium</taxon>
    </lineage>
</organism>
<dbReference type="NCBIfam" id="TIGR00254">
    <property type="entry name" value="GGDEF"/>
    <property type="match status" value="1"/>
</dbReference>
<dbReference type="Gene3D" id="3.30.70.270">
    <property type="match status" value="1"/>
</dbReference>
<feature type="domain" description="GGDEF" evidence="3">
    <location>
        <begin position="87"/>
        <end position="224"/>
    </location>
</feature>
<dbReference type="InterPro" id="IPR052163">
    <property type="entry name" value="DGC-Regulatory_Protein"/>
</dbReference>
<evidence type="ECO:0000313" key="5">
    <source>
        <dbReference type="Proteomes" id="UP000552700"/>
    </source>
</evidence>
<name>A0A841J0E8_9SPHN</name>
<comment type="caution">
    <text evidence="4">The sequence shown here is derived from an EMBL/GenBank/DDBJ whole genome shotgun (WGS) entry which is preliminary data.</text>
</comment>
<keyword evidence="1" id="KW-0175">Coiled coil</keyword>
<dbReference type="CDD" id="cd01949">
    <property type="entry name" value="GGDEF"/>
    <property type="match status" value="1"/>
</dbReference>
<dbReference type="InterPro" id="IPR029787">
    <property type="entry name" value="Nucleotide_cyclase"/>
</dbReference>
<evidence type="ECO:0000256" key="1">
    <source>
        <dbReference type="SAM" id="Coils"/>
    </source>
</evidence>